<dbReference type="PROSITE" id="PS51750">
    <property type="entry name" value="BRO_N"/>
    <property type="match status" value="1"/>
</dbReference>
<name>A0A6N2U1W2_PHOVU</name>
<evidence type="ECO:0000259" key="1">
    <source>
        <dbReference type="PROSITE" id="PS51750"/>
    </source>
</evidence>
<dbReference type="GO" id="GO:0003677">
    <property type="term" value="F:DNA binding"/>
    <property type="evidence" value="ECO:0007669"/>
    <property type="project" value="InterPro"/>
</dbReference>
<sequence>MHTFIIAEHPEFGKIRTVEKDGKIWFCARDIAASLGYANTRDAIDRHCKQKGVCVHDIPTTGGRQKVKFIDEGNVYRLIAGSRLPSAERFESWIFDDLVPRTLKEGGYLLDIKGETDSELLSRALLLAENRIKERDRHISVLEEKNAQNAIKLSRQAPKVRYFEEVLHSASTYTTTQIAKELGMSGKELNYRLKLLGVQFRQSGTWMLTARYHKEGYTRTHTHVWQNRNGHAYRMDGTRQAFYPSAAEFQYRVLGMTYSHIINNRIYNVGSIENPI</sequence>
<dbReference type="SMART" id="SM01040">
    <property type="entry name" value="Bro-N"/>
    <property type="match status" value="1"/>
</dbReference>
<protein>
    <recommendedName>
        <fullName evidence="1">Bro-N domain-containing protein</fullName>
    </recommendedName>
</protein>
<organism evidence="2">
    <name type="scientific">Phocaeicola vulgatus</name>
    <name type="common">Bacteroides vulgatus</name>
    <dbReference type="NCBI Taxonomy" id="821"/>
    <lineage>
        <taxon>Bacteria</taxon>
        <taxon>Pseudomonadati</taxon>
        <taxon>Bacteroidota</taxon>
        <taxon>Bacteroidia</taxon>
        <taxon>Bacteroidales</taxon>
        <taxon>Bacteroidaceae</taxon>
        <taxon>Phocaeicola</taxon>
    </lineage>
</organism>
<dbReference type="PANTHER" id="PTHR36180">
    <property type="entry name" value="DNA-BINDING PROTEIN-RELATED-RELATED"/>
    <property type="match status" value="1"/>
</dbReference>
<reference evidence="2" key="1">
    <citation type="submission" date="2019-11" db="EMBL/GenBank/DDBJ databases">
        <authorList>
            <person name="Feng L."/>
        </authorList>
    </citation>
    <scope>NUCLEOTIDE SEQUENCE</scope>
    <source>
        <strain evidence="2">BvulgatusLFYP11</strain>
    </source>
</reference>
<evidence type="ECO:0000313" key="2">
    <source>
        <dbReference type="EMBL" id="VYT10391.1"/>
    </source>
</evidence>
<dbReference type="PANTHER" id="PTHR36180:SF2">
    <property type="entry name" value="BRO FAMILY PROTEIN"/>
    <property type="match status" value="1"/>
</dbReference>
<dbReference type="InterPro" id="IPR005039">
    <property type="entry name" value="Ant_C"/>
</dbReference>
<accession>A0A6N2U1W2</accession>
<dbReference type="Pfam" id="PF03374">
    <property type="entry name" value="ANT"/>
    <property type="match status" value="1"/>
</dbReference>
<dbReference type="AlphaFoldDB" id="A0A6N2U1W2"/>
<proteinExistence type="predicted"/>
<dbReference type="Pfam" id="PF02498">
    <property type="entry name" value="Bro-N"/>
    <property type="match status" value="1"/>
</dbReference>
<dbReference type="InterPro" id="IPR003497">
    <property type="entry name" value="BRO_N_domain"/>
</dbReference>
<dbReference type="EMBL" id="CACRTA010000021">
    <property type="protein sequence ID" value="VYT10391.1"/>
    <property type="molecule type" value="Genomic_DNA"/>
</dbReference>
<gene>
    <name evidence="2" type="ORF">BVLFYP11_01901</name>
</gene>
<feature type="domain" description="Bro-N" evidence="1">
    <location>
        <begin position="9"/>
        <end position="106"/>
    </location>
</feature>